<comment type="caution">
    <text evidence="2">The sequence shown here is derived from an EMBL/GenBank/DDBJ whole genome shotgun (WGS) entry which is preliminary data.</text>
</comment>
<gene>
    <name evidence="2" type="ORF">JCM19294_506</name>
</gene>
<reference evidence="2" key="1">
    <citation type="journal article" date="2014" name="Genome Announc.">
        <title>Draft Genome Sequences of Marine Flavobacterium Nonlabens Strains NR17, NR24, NR27, NR32, NR33, and Ara13.</title>
        <authorList>
            <person name="Nakanishi M."/>
            <person name="Meirelles P."/>
            <person name="Suzuki R."/>
            <person name="Takatani N."/>
            <person name="Mino S."/>
            <person name="Suda W."/>
            <person name="Oshima K."/>
            <person name="Hattori M."/>
            <person name="Ohkuma M."/>
            <person name="Hosokawa M."/>
            <person name="Miyashita K."/>
            <person name="Thompson F.L."/>
            <person name="Niwa A."/>
            <person name="Sawabe T."/>
            <person name="Sawabe T."/>
        </authorList>
    </citation>
    <scope>NUCLEOTIDE SEQUENCE [LARGE SCALE GENOMIC DNA]</scope>
    <source>
        <strain evidence="2">JCM 19294</strain>
    </source>
</reference>
<evidence type="ECO:0008006" key="4">
    <source>
        <dbReference type="Google" id="ProtNLM"/>
    </source>
</evidence>
<dbReference type="STRING" id="319236.BST91_03885"/>
<keyword evidence="1" id="KW-1133">Transmembrane helix</keyword>
<dbReference type="AlphaFoldDB" id="A0A090Q1Y6"/>
<keyword evidence="3" id="KW-1185">Reference proteome</keyword>
<feature type="transmembrane region" description="Helical" evidence="1">
    <location>
        <begin position="169"/>
        <end position="197"/>
    </location>
</feature>
<keyword evidence="1" id="KW-0812">Transmembrane</keyword>
<feature type="transmembrane region" description="Helical" evidence="1">
    <location>
        <begin position="78"/>
        <end position="96"/>
    </location>
</feature>
<feature type="transmembrane region" description="Helical" evidence="1">
    <location>
        <begin position="40"/>
        <end position="58"/>
    </location>
</feature>
<evidence type="ECO:0000313" key="3">
    <source>
        <dbReference type="Proteomes" id="UP000029221"/>
    </source>
</evidence>
<dbReference type="EMBL" id="BBML01000004">
    <property type="protein sequence ID" value="GAK97000.1"/>
    <property type="molecule type" value="Genomic_DNA"/>
</dbReference>
<protein>
    <recommendedName>
        <fullName evidence="4">Beta-carotene 15,15'-monooxygenase</fullName>
    </recommendedName>
</protein>
<sequence>MDQLDILKENWKQQEKGLPKFSTTALSSMLHKKSSNIVKWLLYIALIEFALLTLASFLPFMTDARDEAIEITGESFHYGTYVFSYIALMIFVYLFYRNYRRISAVQPVKELLRNIIITRKTMRAYIWFNLAFVFVYGVIFSILMLENDPRIYNMVHAPSNAGHELKIKLMFLGFTFIYLLVMCLVIYGIYSLIYGILLKRLKRNYKELSKIEM</sequence>
<dbReference type="RefSeq" id="WP_042278558.1">
    <property type="nucleotide sequence ID" value="NZ_BBML01000004.1"/>
</dbReference>
<name>A0A090Q1Y6_9FLAO</name>
<feature type="transmembrane region" description="Helical" evidence="1">
    <location>
        <begin position="124"/>
        <end position="145"/>
    </location>
</feature>
<dbReference type="Proteomes" id="UP000029221">
    <property type="component" value="Unassembled WGS sequence"/>
</dbReference>
<organism evidence="2 3">
    <name type="scientific">Nonlabens tegetincola</name>
    <dbReference type="NCBI Taxonomy" id="323273"/>
    <lineage>
        <taxon>Bacteria</taxon>
        <taxon>Pseudomonadati</taxon>
        <taxon>Bacteroidota</taxon>
        <taxon>Flavobacteriia</taxon>
        <taxon>Flavobacteriales</taxon>
        <taxon>Flavobacteriaceae</taxon>
        <taxon>Nonlabens</taxon>
    </lineage>
</organism>
<evidence type="ECO:0000313" key="2">
    <source>
        <dbReference type="EMBL" id="GAK97000.1"/>
    </source>
</evidence>
<proteinExistence type="predicted"/>
<dbReference type="eggNOG" id="ENOG5031FYV">
    <property type="taxonomic scope" value="Bacteria"/>
</dbReference>
<keyword evidence="1" id="KW-0472">Membrane</keyword>
<evidence type="ECO:0000256" key="1">
    <source>
        <dbReference type="SAM" id="Phobius"/>
    </source>
</evidence>
<accession>A0A090Q1Y6</accession>